<evidence type="ECO:0000256" key="3">
    <source>
        <dbReference type="ARBA" id="ARBA00022803"/>
    </source>
</evidence>
<dbReference type="eggNOG" id="ENOG50344YI">
    <property type="taxonomic scope" value="Bacteria"/>
</dbReference>
<dbReference type="AlphaFoldDB" id="N2B5W7"/>
<dbReference type="PANTHER" id="PTHR16305">
    <property type="entry name" value="TESTICULAR SOLUBLE ADENYLYL CYCLASE"/>
    <property type="match status" value="1"/>
</dbReference>
<dbReference type="InterPro" id="IPR013105">
    <property type="entry name" value="TPR_2"/>
</dbReference>
<reference evidence="6 7" key="1">
    <citation type="journal article" date="2014" name="Genome Announc.">
        <title>Draft genome sequences of the altered schaedler flora, a defined bacterial community from gnotobiotic mice.</title>
        <authorList>
            <person name="Wannemuehler M.J."/>
            <person name="Overstreet A.M."/>
            <person name="Ward D.V."/>
            <person name="Phillips G.J."/>
        </authorList>
    </citation>
    <scope>NUCLEOTIDE SEQUENCE [LARGE SCALE GENOMIC DNA]</scope>
    <source>
        <strain evidence="6 7">ASF492</strain>
    </source>
</reference>
<dbReference type="GO" id="GO:0005737">
    <property type="term" value="C:cytoplasm"/>
    <property type="evidence" value="ECO:0007669"/>
    <property type="project" value="TreeGrafter"/>
</dbReference>
<proteinExistence type="predicted"/>
<dbReference type="Pfam" id="PF07719">
    <property type="entry name" value="TPR_2"/>
    <property type="match status" value="1"/>
</dbReference>
<keyword evidence="1" id="KW-0677">Repeat</keyword>
<dbReference type="PANTHER" id="PTHR16305:SF28">
    <property type="entry name" value="GUANYLATE CYCLASE DOMAIN-CONTAINING PROTEIN"/>
    <property type="match status" value="1"/>
</dbReference>
<accession>N2B5W7</accession>
<keyword evidence="7" id="KW-1185">Reference proteome</keyword>
<sequence>MKDFINRDTERKIINEAIQKLNSGTNVIIWIEGDSGVGKSYLMKYVLKSVNIPVFQFLNCKNIYKCEKQDLSQEFSFISNIMTTLQVKNPTAYHNCLYNYFDNIHRINLYEVIETVLPNFKPLQWSKDLFDKFNVQSQASKEFIMDRTLKTSMIVCLSEIIMHLLEQNYNDSNILFCIDDIIWMDNASLETMETILSKLRLENRFKYKISFFVTSRNCHELENIDEQNNYYKFESNIFDEFYTYNYNLLLTNFKIRATREYLLEKERFELLNYLQSLHNITSGNPQELTQTLKFEDYEIIKMIKTFENDTQQSGEHYFTSELIYTLQQKNTYTIYILGLLSLLEKNTKPYLLLSLCRLCIEKINRTDFDFDTYEEAINILMHKDILTYENIEIIIKHDSIKILVVDYLIESGDYQEIGNILAHFILSSEFIKDEYYTSRVNLALNILKKINPIDGLKIAIDFYNYSSSYDINNLRITAECYCICFYQVDIETVNEVIVPKIITALVSTSQYDLAYKICKIIFNKLNLLTLKNKVLFLVNYAKILIDLGYIKSNSENSGAIYILDILVELVDDDNDLLQVYLLKMSAYEHILEFSTIRDIYTYALDIINSNSDLDDKLLSTFYRNKGLIEYHANIKSDYLKACFYAERICIMNDKNIMMGTCHNNLGLSYFYSGDIEEALECFERSYHFLQDANYDLLRVLNNISMCYLMLNDFSASYDFILKAKCIPLKGIFESKSLEVNLALIMYRNNQKSEAEKRLDAIIDEYTMGNIVTDTAAYSAAMVNRAYIYFNDKQYLKAYQLYKMSKCHKYKNTNEIEQWKRDCLCNYCLYKENILDNVSNQEIDFDEKHNFIHKRPYSAILFAYYII</sequence>
<dbReference type="InterPro" id="IPR019734">
    <property type="entry name" value="TPR_rpt"/>
</dbReference>
<evidence type="ECO:0000313" key="7">
    <source>
        <dbReference type="Proteomes" id="UP000012589"/>
    </source>
</evidence>
<evidence type="ECO:0000256" key="2">
    <source>
        <dbReference type="ARBA" id="ARBA00022741"/>
    </source>
</evidence>
<dbReference type="Proteomes" id="UP000012589">
    <property type="component" value="Unassembled WGS sequence"/>
</dbReference>
<evidence type="ECO:0000256" key="5">
    <source>
        <dbReference type="PROSITE-ProRule" id="PRU00339"/>
    </source>
</evidence>
<dbReference type="OrthoDB" id="190810at2"/>
<dbReference type="Gene3D" id="1.25.40.10">
    <property type="entry name" value="Tetratricopeptide repeat domain"/>
    <property type="match status" value="1"/>
</dbReference>
<dbReference type="EMBL" id="AQFT01000027">
    <property type="protein sequence ID" value="EMZ35831.1"/>
    <property type="molecule type" value="Genomic_DNA"/>
</dbReference>
<dbReference type="HOGENOM" id="CLU_330858_0_0_9"/>
<dbReference type="GO" id="GO:0004016">
    <property type="term" value="F:adenylate cyclase activity"/>
    <property type="evidence" value="ECO:0007669"/>
    <property type="project" value="TreeGrafter"/>
</dbReference>
<dbReference type="STRING" id="1235802.C823_00987"/>
<keyword evidence="4" id="KW-0067">ATP-binding</keyword>
<dbReference type="InterPro" id="IPR011990">
    <property type="entry name" value="TPR-like_helical_dom_sf"/>
</dbReference>
<evidence type="ECO:0000256" key="1">
    <source>
        <dbReference type="ARBA" id="ARBA00022737"/>
    </source>
</evidence>
<gene>
    <name evidence="6" type="ORF">C823_00987</name>
</gene>
<feature type="repeat" description="TPR" evidence="5">
    <location>
        <begin position="659"/>
        <end position="692"/>
    </location>
</feature>
<comment type="caution">
    <text evidence="6">The sequence shown here is derived from an EMBL/GenBank/DDBJ whole genome shotgun (WGS) entry which is preliminary data.</text>
</comment>
<protein>
    <submittedName>
        <fullName evidence="6">Uncharacterized protein</fullName>
    </submittedName>
</protein>
<dbReference type="SUPFAM" id="SSF48452">
    <property type="entry name" value="TPR-like"/>
    <property type="match status" value="1"/>
</dbReference>
<dbReference type="GO" id="GO:0005524">
    <property type="term" value="F:ATP binding"/>
    <property type="evidence" value="ECO:0007669"/>
    <property type="project" value="UniProtKB-KW"/>
</dbReference>
<organism evidence="6 7">
    <name type="scientific">Eubacterium plexicaudatum ASF492</name>
    <dbReference type="NCBI Taxonomy" id="1235802"/>
    <lineage>
        <taxon>Bacteria</taxon>
        <taxon>Bacillati</taxon>
        <taxon>Bacillota</taxon>
        <taxon>Clostridia</taxon>
        <taxon>Eubacteriales</taxon>
        <taxon>Eubacteriaceae</taxon>
        <taxon>Eubacterium</taxon>
    </lineage>
</organism>
<dbReference type="PROSITE" id="PS50005">
    <property type="entry name" value="TPR"/>
    <property type="match status" value="1"/>
</dbReference>
<dbReference type="InterPro" id="IPR027417">
    <property type="entry name" value="P-loop_NTPase"/>
</dbReference>
<name>N2B5W7_9FIRM</name>
<evidence type="ECO:0000313" key="6">
    <source>
        <dbReference type="EMBL" id="EMZ35831.1"/>
    </source>
</evidence>
<dbReference type="Gene3D" id="3.40.50.300">
    <property type="entry name" value="P-loop containing nucleotide triphosphate hydrolases"/>
    <property type="match status" value="1"/>
</dbReference>
<dbReference type="SUPFAM" id="SSF52540">
    <property type="entry name" value="P-loop containing nucleoside triphosphate hydrolases"/>
    <property type="match status" value="1"/>
</dbReference>
<keyword evidence="3 5" id="KW-0802">TPR repeat</keyword>
<dbReference type="PATRIC" id="fig|1235802.3.peg.1057"/>
<keyword evidence="2" id="KW-0547">Nucleotide-binding</keyword>
<evidence type="ECO:0000256" key="4">
    <source>
        <dbReference type="ARBA" id="ARBA00022840"/>
    </source>
</evidence>